<protein>
    <recommendedName>
        <fullName evidence="3">Cytochrome P450</fullName>
    </recommendedName>
</protein>
<proteinExistence type="predicted"/>
<dbReference type="SUPFAM" id="SSF48264">
    <property type="entry name" value="Cytochrome P450"/>
    <property type="match status" value="1"/>
</dbReference>
<comment type="caution">
    <text evidence="1">The sequence shown here is derived from an EMBL/GenBank/DDBJ whole genome shotgun (WGS) entry which is preliminary data.</text>
</comment>
<evidence type="ECO:0008006" key="3">
    <source>
        <dbReference type="Google" id="ProtNLM"/>
    </source>
</evidence>
<evidence type="ECO:0000313" key="1">
    <source>
        <dbReference type="EMBL" id="RKM90727.1"/>
    </source>
</evidence>
<gene>
    <name evidence="1" type="ORF">SFRA_031690</name>
</gene>
<sequence>MSFSADRLTDRPSVRLVPAEARDRRPRDDHRLTGELGRLREVANWSVLLPRRRALRARFLEHLRRRAEGAGPDTLAAAAMARAEETGAAPVSQIAHWLFAFDAAGMTVFRTLALLTTHPEDGRRARDEIAGTGPGTPRTLPFLRACVLDTVRL</sequence>
<dbReference type="GO" id="GO:0020037">
    <property type="term" value="F:heme binding"/>
    <property type="evidence" value="ECO:0007669"/>
    <property type="project" value="InterPro"/>
</dbReference>
<organism evidence="1 2">
    <name type="scientific">Streptomyces xinghaiensis</name>
    <dbReference type="NCBI Taxonomy" id="1038928"/>
    <lineage>
        <taxon>Bacteria</taxon>
        <taxon>Bacillati</taxon>
        <taxon>Actinomycetota</taxon>
        <taxon>Actinomycetes</taxon>
        <taxon>Kitasatosporales</taxon>
        <taxon>Streptomycetaceae</taxon>
        <taxon>Streptomyces</taxon>
    </lineage>
</organism>
<dbReference type="GO" id="GO:0016705">
    <property type="term" value="F:oxidoreductase activity, acting on paired donors, with incorporation or reduction of molecular oxygen"/>
    <property type="evidence" value="ECO:0007669"/>
    <property type="project" value="InterPro"/>
</dbReference>
<dbReference type="AlphaFoldDB" id="A0A3R7FJW8"/>
<dbReference type="Gene3D" id="1.10.630.10">
    <property type="entry name" value="Cytochrome P450"/>
    <property type="match status" value="1"/>
</dbReference>
<keyword evidence="2" id="KW-1185">Reference proteome</keyword>
<name>A0A3R7FJW8_9ACTN</name>
<dbReference type="InterPro" id="IPR036396">
    <property type="entry name" value="Cyt_P450_sf"/>
</dbReference>
<reference evidence="1 2" key="1">
    <citation type="journal article" date="2014" name="Genome Announc.">
        <title>Draft Genome Sequence of Streptomyces fradiae ATCC 19609, a Strain Highly Sensitive to Antibiotics.</title>
        <authorList>
            <person name="Bekker O.B."/>
            <person name="Klimina K.M."/>
            <person name="Vatlin A.A."/>
            <person name="Zakharevich N.V."/>
            <person name="Kasianov A.S."/>
            <person name="Danilenko V.N."/>
        </authorList>
    </citation>
    <scope>NUCLEOTIDE SEQUENCE [LARGE SCALE GENOMIC DNA]</scope>
    <source>
        <strain evidence="1 2">ATCC 19609</strain>
    </source>
</reference>
<dbReference type="EMBL" id="JNAD02000023">
    <property type="protein sequence ID" value="RKM90727.1"/>
    <property type="molecule type" value="Genomic_DNA"/>
</dbReference>
<accession>A0A3R7FJW8</accession>
<dbReference type="Proteomes" id="UP000028058">
    <property type="component" value="Unassembled WGS sequence"/>
</dbReference>
<dbReference type="GO" id="GO:0004497">
    <property type="term" value="F:monooxygenase activity"/>
    <property type="evidence" value="ECO:0007669"/>
    <property type="project" value="InterPro"/>
</dbReference>
<dbReference type="RefSeq" id="WP_050364602.1">
    <property type="nucleotide sequence ID" value="NZ_CP134822.1"/>
</dbReference>
<dbReference type="OrthoDB" id="7376058at2"/>
<dbReference type="GO" id="GO:0005506">
    <property type="term" value="F:iron ion binding"/>
    <property type="evidence" value="ECO:0007669"/>
    <property type="project" value="InterPro"/>
</dbReference>
<evidence type="ECO:0000313" key="2">
    <source>
        <dbReference type="Proteomes" id="UP000028058"/>
    </source>
</evidence>